<evidence type="ECO:0000313" key="2">
    <source>
        <dbReference type="EMBL" id="GAN80015.1"/>
    </source>
</evidence>
<evidence type="ECO:0000259" key="1">
    <source>
        <dbReference type="Pfam" id="PF00814"/>
    </source>
</evidence>
<dbReference type="InterPro" id="IPR043129">
    <property type="entry name" value="ATPase_NBD"/>
</dbReference>
<evidence type="ECO:0000313" key="3">
    <source>
        <dbReference type="Proteomes" id="UP000032668"/>
    </source>
</evidence>
<organism evidence="2 3">
    <name type="scientific">Acidocella aminolytica 101 = DSM 11237</name>
    <dbReference type="NCBI Taxonomy" id="1120923"/>
    <lineage>
        <taxon>Bacteria</taxon>
        <taxon>Pseudomonadati</taxon>
        <taxon>Pseudomonadota</taxon>
        <taxon>Alphaproteobacteria</taxon>
        <taxon>Acetobacterales</taxon>
        <taxon>Acidocellaceae</taxon>
        <taxon>Acidocella</taxon>
    </lineage>
</organism>
<keyword evidence="3" id="KW-1185">Reference proteome</keyword>
<dbReference type="AlphaFoldDB" id="A0A0D6PE22"/>
<sequence>MSLIALDASGPRAGLVLMDQDGAVRQRWSAPLKPGLIETLPLLLQEAAAGREISDIAVCVGPGSFTGLRTSIALAQGFAAGCQAVLWGISAAAAYGQALPGLARPLWVAIRARRGRLFLLREDEAVAFADADVPLPQSPVAIAGDQAQWLAAMLAAKGANVMLTDARLVDAAWVGRAALAQKRAGQAPGAALPLYVDPPEAKLPAAGLRPAPV</sequence>
<dbReference type="STRING" id="1120923.SAMN02746095_02074"/>
<reference evidence="2 3" key="1">
    <citation type="submission" date="2012-11" db="EMBL/GenBank/DDBJ databases">
        <title>Whole genome sequence of Acidocella aminolytica 101 = DSM 11237.</title>
        <authorList>
            <person name="Azuma Y."/>
            <person name="Higashiura N."/>
            <person name="Hirakawa H."/>
            <person name="Matsushita K."/>
        </authorList>
    </citation>
    <scope>NUCLEOTIDE SEQUENCE [LARGE SCALE GENOMIC DNA]</scope>
    <source>
        <strain evidence="3">101 / DSM 11237</strain>
    </source>
</reference>
<dbReference type="InterPro" id="IPR000905">
    <property type="entry name" value="Gcp-like_dom"/>
</dbReference>
<name>A0A0D6PE22_9PROT</name>
<feature type="domain" description="Gcp-like" evidence="1">
    <location>
        <begin position="43"/>
        <end position="126"/>
    </location>
</feature>
<dbReference type="GO" id="GO:0002949">
    <property type="term" value="P:tRNA threonylcarbamoyladenosine modification"/>
    <property type="evidence" value="ECO:0007669"/>
    <property type="project" value="InterPro"/>
</dbReference>
<dbReference type="Gene3D" id="3.30.420.40">
    <property type="match status" value="2"/>
</dbReference>
<dbReference type="NCBIfam" id="TIGR03725">
    <property type="entry name" value="T6A_YeaZ"/>
    <property type="match status" value="1"/>
</dbReference>
<dbReference type="Proteomes" id="UP000032668">
    <property type="component" value="Unassembled WGS sequence"/>
</dbReference>
<dbReference type="Pfam" id="PF00814">
    <property type="entry name" value="TsaD"/>
    <property type="match status" value="1"/>
</dbReference>
<dbReference type="RefSeq" id="WP_048878442.1">
    <property type="nucleotide sequence ID" value="NZ_BANC01000035.1"/>
</dbReference>
<protein>
    <submittedName>
        <fullName evidence="2">Peptidase</fullName>
    </submittedName>
</protein>
<dbReference type="EMBL" id="BANC01000035">
    <property type="protein sequence ID" value="GAN80015.1"/>
    <property type="molecule type" value="Genomic_DNA"/>
</dbReference>
<comment type="caution">
    <text evidence="2">The sequence shown here is derived from an EMBL/GenBank/DDBJ whole genome shotgun (WGS) entry which is preliminary data.</text>
</comment>
<proteinExistence type="predicted"/>
<accession>A0A0D6PE22</accession>
<dbReference type="InterPro" id="IPR022496">
    <property type="entry name" value="T6A_TsaB"/>
</dbReference>
<dbReference type="OrthoDB" id="9809995at2"/>
<gene>
    <name evidence="2" type="ORF">Aam_035_022</name>
</gene>
<dbReference type="SUPFAM" id="SSF53067">
    <property type="entry name" value="Actin-like ATPase domain"/>
    <property type="match status" value="1"/>
</dbReference>